<gene>
    <name evidence="10" type="ORF">RFULGI_LOCUS2810</name>
</gene>
<accession>A0A9N8ZVV1</accession>
<dbReference type="GO" id="GO:0006436">
    <property type="term" value="P:tryptophanyl-tRNA aminoacylation"/>
    <property type="evidence" value="ECO:0007669"/>
    <property type="project" value="InterPro"/>
</dbReference>
<dbReference type="CDD" id="cd00806">
    <property type="entry name" value="TrpRS_core"/>
    <property type="match status" value="1"/>
</dbReference>
<evidence type="ECO:0000256" key="9">
    <source>
        <dbReference type="RuleBase" id="RU363036"/>
    </source>
</evidence>
<evidence type="ECO:0000256" key="4">
    <source>
        <dbReference type="ARBA" id="ARBA00022741"/>
    </source>
</evidence>
<dbReference type="EMBL" id="CAJVPZ010002262">
    <property type="protein sequence ID" value="CAG8509128.1"/>
    <property type="molecule type" value="Genomic_DNA"/>
</dbReference>
<dbReference type="OrthoDB" id="15808at2759"/>
<sequence length="335" mass="38318">MSKPRFFTGIQPTGLLTLGHYCGVIRHLVSLQDNYEVIIMIADLHAFTVPNSVLNYHERCYEMAALLYACGLKEENCKIFCQSQVPEHLFLAHLLSPFVTVGSLSHMIQYKEKKKNEETGNLALLSYPVLMAADILLYDADLVIVGQDQRQHLELTSIIARKFNNFFGQNLLKIPQFIIPDQGAKIMDLRNPTKKMSKSETDHISLLDTPEIIKKKVARAVTDSENKIYYHPRKKPGLSNLLTIYALLNGWEISEAEKNLTGLGYDQFKSKLTQLVSDKLVAIQKNYDFWRTMIEVLLEKNTNYLRTQAGNKVNLLKKELKIFSLPRKNGKEQNN</sequence>
<keyword evidence="11" id="KW-1185">Reference proteome</keyword>
<dbReference type="InterPro" id="IPR002306">
    <property type="entry name" value="Trp-tRNA-ligase"/>
</dbReference>
<evidence type="ECO:0000256" key="1">
    <source>
        <dbReference type="ARBA" id="ARBA00005594"/>
    </source>
</evidence>
<evidence type="ECO:0000256" key="7">
    <source>
        <dbReference type="ARBA" id="ARBA00023146"/>
    </source>
</evidence>
<dbReference type="Pfam" id="PF00579">
    <property type="entry name" value="tRNA-synt_1b"/>
    <property type="match status" value="1"/>
</dbReference>
<keyword evidence="5 9" id="KW-0067">ATP-binding</keyword>
<dbReference type="Gene3D" id="3.40.50.620">
    <property type="entry name" value="HUPs"/>
    <property type="match status" value="1"/>
</dbReference>
<dbReference type="GO" id="GO:0005524">
    <property type="term" value="F:ATP binding"/>
    <property type="evidence" value="ECO:0007669"/>
    <property type="project" value="UniProtKB-KW"/>
</dbReference>
<evidence type="ECO:0000256" key="3">
    <source>
        <dbReference type="ARBA" id="ARBA00022598"/>
    </source>
</evidence>
<evidence type="ECO:0000256" key="2">
    <source>
        <dbReference type="ARBA" id="ARBA00013161"/>
    </source>
</evidence>
<keyword evidence="6 9" id="KW-0648">Protein biosynthesis</keyword>
<evidence type="ECO:0000256" key="8">
    <source>
        <dbReference type="ARBA" id="ARBA00030268"/>
    </source>
</evidence>
<dbReference type="NCBIfam" id="TIGR00233">
    <property type="entry name" value="trpS"/>
    <property type="match status" value="1"/>
</dbReference>
<dbReference type="PANTHER" id="PTHR43766">
    <property type="entry name" value="TRYPTOPHAN--TRNA LIGASE, MITOCHONDRIAL"/>
    <property type="match status" value="1"/>
</dbReference>
<dbReference type="SUPFAM" id="SSF52374">
    <property type="entry name" value="Nucleotidylyl transferase"/>
    <property type="match status" value="1"/>
</dbReference>
<keyword evidence="7 9" id="KW-0030">Aminoacyl-tRNA synthetase</keyword>
<organism evidence="10 11">
    <name type="scientific">Racocetra fulgida</name>
    <dbReference type="NCBI Taxonomy" id="60492"/>
    <lineage>
        <taxon>Eukaryota</taxon>
        <taxon>Fungi</taxon>
        <taxon>Fungi incertae sedis</taxon>
        <taxon>Mucoromycota</taxon>
        <taxon>Glomeromycotina</taxon>
        <taxon>Glomeromycetes</taxon>
        <taxon>Diversisporales</taxon>
        <taxon>Gigasporaceae</taxon>
        <taxon>Racocetra</taxon>
    </lineage>
</organism>
<proteinExistence type="inferred from homology"/>
<dbReference type="Gene3D" id="1.10.240.10">
    <property type="entry name" value="Tyrosyl-Transfer RNA Synthetase"/>
    <property type="match status" value="1"/>
</dbReference>
<dbReference type="AlphaFoldDB" id="A0A9N8ZVV1"/>
<dbReference type="EC" id="6.1.1.2" evidence="2"/>
<dbReference type="InterPro" id="IPR014729">
    <property type="entry name" value="Rossmann-like_a/b/a_fold"/>
</dbReference>
<dbReference type="GO" id="GO:0004830">
    <property type="term" value="F:tryptophan-tRNA ligase activity"/>
    <property type="evidence" value="ECO:0007669"/>
    <property type="project" value="UniProtKB-EC"/>
</dbReference>
<evidence type="ECO:0000256" key="5">
    <source>
        <dbReference type="ARBA" id="ARBA00022840"/>
    </source>
</evidence>
<reference evidence="10" key="1">
    <citation type="submission" date="2021-06" db="EMBL/GenBank/DDBJ databases">
        <authorList>
            <person name="Kallberg Y."/>
            <person name="Tangrot J."/>
            <person name="Rosling A."/>
        </authorList>
    </citation>
    <scope>NUCLEOTIDE SEQUENCE</scope>
    <source>
        <strain evidence="10">IN212</strain>
    </source>
</reference>
<dbReference type="PANTHER" id="PTHR43766:SF1">
    <property type="entry name" value="TRYPTOPHAN--TRNA LIGASE, MITOCHONDRIAL"/>
    <property type="match status" value="1"/>
</dbReference>
<evidence type="ECO:0000256" key="6">
    <source>
        <dbReference type="ARBA" id="ARBA00022917"/>
    </source>
</evidence>
<dbReference type="InterPro" id="IPR050203">
    <property type="entry name" value="Trp-tRNA_synthetase"/>
</dbReference>
<dbReference type="InterPro" id="IPR002305">
    <property type="entry name" value="aa-tRNA-synth_Ic"/>
</dbReference>
<comment type="caution">
    <text evidence="10">The sequence shown here is derived from an EMBL/GenBank/DDBJ whole genome shotgun (WGS) entry which is preliminary data.</text>
</comment>
<evidence type="ECO:0000313" key="11">
    <source>
        <dbReference type="Proteomes" id="UP000789396"/>
    </source>
</evidence>
<keyword evidence="3 9" id="KW-0436">Ligase</keyword>
<dbReference type="Proteomes" id="UP000789396">
    <property type="component" value="Unassembled WGS sequence"/>
</dbReference>
<comment type="similarity">
    <text evidence="1 9">Belongs to the class-I aminoacyl-tRNA synthetase family.</text>
</comment>
<dbReference type="InterPro" id="IPR001412">
    <property type="entry name" value="aa-tRNA-synth_I_CS"/>
</dbReference>
<protein>
    <recommendedName>
        <fullName evidence="2">tryptophan--tRNA ligase</fullName>
        <ecNumber evidence="2">6.1.1.2</ecNumber>
    </recommendedName>
    <alternativeName>
        <fullName evidence="8">Tryptophanyl-tRNA synthetase</fullName>
    </alternativeName>
</protein>
<dbReference type="GO" id="GO:0005829">
    <property type="term" value="C:cytosol"/>
    <property type="evidence" value="ECO:0007669"/>
    <property type="project" value="TreeGrafter"/>
</dbReference>
<keyword evidence="4 9" id="KW-0547">Nucleotide-binding</keyword>
<dbReference type="PROSITE" id="PS00178">
    <property type="entry name" value="AA_TRNA_LIGASE_I"/>
    <property type="match status" value="1"/>
</dbReference>
<evidence type="ECO:0000313" key="10">
    <source>
        <dbReference type="EMBL" id="CAG8509128.1"/>
    </source>
</evidence>
<dbReference type="PRINTS" id="PR01039">
    <property type="entry name" value="TRNASYNTHTRP"/>
</dbReference>
<name>A0A9N8ZVV1_9GLOM</name>